<dbReference type="HAMAP" id="MF_00014">
    <property type="entry name" value="Ribosome_mat_RimM"/>
    <property type="match status" value="1"/>
</dbReference>
<evidence type="ECO:0000256" key="4">
    <source>
        <dbReference type="ARBA" id="ARBA00023186"/>
    </source>
</evidence>
<name>A0A0W8G0J4_9ZZZZ</name>
<accession>A0A0W8G0J4</accession>
<keyword evidence="1" id="KW-0963">Cytoplasm</keyword>
<comment type="caution">
    <text evidence="7">The sequence shown here is derived from an EMBL/GenBank/DDBJ whole genome shotgun (WGS) entry which is preliminary data.</text>
</comment>
<dbReference type="InterPro" id="IPR056792">
    <property type="entry name" value="PRC_RimM"/>
</dbReference>
<keyword evidence="3" id="KW-0698">rRNA processing</keyword>
<dbReference type="PANTHER" id="PTHR33692:SF1">
    <property type="entry name" value="RIBOSOME MATURATION FACTOR RIMM"/>
    <property type="match status" value="1"/>
</dbReference>
<evidence type="ECO:0000259" key="5">
    <source>
        <dbReference type="Pfam" id="PF01782"/>
    </source>
</evidence>
<dbReference type="SUPFAM" id="SSF50346">
    <property type="entry name" value="PRC-barrel domain"/>
    <property type="match status" value="1"/>
</dbReference>
<dbReference type="AlphaFoldDB" id="A0A0W8G0J4"/>
<feature type="domain" description="Ribosome maturation factor RimM PRC barrel" evidence="6">
    <location>
        <begin position="102"/>
        <end position="166"/>
    </location>
</feature>
<dbReference type="Gene3D" id="2.30.30.240">
    <property type="entry name" value="PRC-barrel domain"/>
    <property type="match status" value="1"/>
</dbReference>
<dbReference type="Pfam" id="PF01782">
    <property type="entry name" value="RimM"/>
    <property type="match status" value="1"/>
</dbReference>
<dbReference type="NCBIfam" id="TIGR02273">
    <property type="entry name" value="16S_RimM"/>
    <property type="match status" value="1"/>
</dbReference>
<dbReference type="Gene3D" id="2.40.30.60">
    <property type="entry name" value="RimM"/>
    <property type="match status" value="1"/>
</dbReference>
<feature type="domain" description="RimM N-terminal" evidence="5">
    <location>
        <begin position="9"/>
        <end position="88"/>
    </location>
</feature>
<dbReference type="InterPro" id="IPR011961">
    <property type="entry name" value="RimM"/>
</dbReference>
<dbReference type="GO" id="GO:0043022">
    <property type="term" value="F:ribosome binding"/>
    <property type="evidence" value="ECO:0007669"/>
    <property type="project" value="InterPro"/>
</dbReference>
<proteinExistence type="inferred from homology"/>
<reference evidence="7" key="1">
    <citation type="journal article" date="2015" name="Proc. Natl. Acad. Sci. U.S.A.">
        <title>Networks of energetic and metabolic interactions define dynamics in microbial communities.</title>
        <authorList>
            <person name="Embree M."/>
            <person name="Liu J.K."/>
            <person name="Al-Bassam M.M."/>
            <person name="Zengler K."/>
        </authorList>
    </citation>
    <scope>NUCLEOTIDE SEQUENCE</scope>
</reference>
<protein>
    <submittedName>
        <fullName evidence="7">16s rrna processing protein rimm</fullName>
    </submittedName>
</protein>
<keyword evidence="2" id="KW-0690">Ribosome biogenesis</keyword>
<evidence type="ECO:0000313" key="7">
    <source>
        <dbReference type="EMBL" id="KUG26629.1"/>
    </source>
</evidence>
<dbReference type="PANTHER" id="PTHR33692">
    <property type="entry name" value="RIBOSOME MATURATION FACTOR RIMM"/>
    <property type="match status" value="1"/>
</dbReference>
<dbReference type="InterPro" id="IPR002676">
    <property type="entry name" value="RimM_N"/>
</dbReference>
<dbReference type="InterPro" id="IPR011033">
    <property type="entry name" value="PRC_barrel-like_sf"/>
</dbReference>
<dbReference type="InterPro" id="IPR036976">
    <property type="entry name" value="RimM_N_sf"/>
</dbReference>
<dbReference type="SUPFAM" id="SSF50447">
    <property type="entry name" value="Translation proteins"/>
    <property type="match status" value="1"/>
</dbReference>
<keyword evidence="4" id="KW-0143">Chaperone</keyword>
<dbReference type="InterPro" id="IPR009000">
    <property type="entry name" value="Transl_B-barrel_sf"/>
</dbReference>
<dbReference type="Pfam" id="PF24986">
    <property type="entry name" value="PRC_RimM"/>
    <property type="match status" value="1"/>
</dbReference>
<evidence type="ECO:0000256" key="3">
    <source>
        <dbReference type="ARBA" id="ARBA00022552"/>
    </source>
</evidence>
<dbReference type="GO" id="GO:0006364">
    <property type="term" value="P:rRNA processing"/>
    <property type="evidence" value="ECO:0007669"/>
    <property type="project" value="UniProtKB-KW"/>
</dbReference>
<evidence type="ECO:0000259" key="6">
    <source>
        <dbReference type="Pfam" id="PF24986"/>
    </source>
</evidence>
<dbReference type="GO" id="GO:0005840">
    <property type="term" value="C:ribosome"/>
    <property type="evidence" value="ECO:0007669"/>
    <property type="project" value="InterPro"/>
</dbReference>
<organism evidence="7">
    <name type="scientific">hydrocarbon metagenome</name>
    <dbReference type="NCBI Taxonomy" id="938273"/>
    <lineage>
        <taxon>unclassified sequences</taxon>
        <taxon>metagenomes</taxon>
        <taxon>ecological metagenomes</taxon>
    </lineage>
</organism>
<evidence type="ECO:0000256" key="1">
    <source>
        <dbReference type="ARBA" id="ARBA00022490"/>
    </source>
</evidence>
<dbReference type="EMBL" id="LNQE01000430">
    <property type="protein sequence ID" value="KUG26629.1"/>
    <property type="molecule type" value="Genomic_DNA"/>
</dbReference>
<sequence length="171" mass="20103">MKPKDFFLVARLKSTVNKEGFLNLKSFTDFSDRFLNLPYVFIEVFGDKRKFFIEDFYFSGDEPVVKFKNFDSINDVSFLIGKNVFTDSEININNRNNEFLVHEFIDAKVFKGIEFFGILVDVESYPGNDVMVIRCSDNKEVLVPVVKEFITRIDKKEKIIYLNPDRDLNYD</sequence>
<gene>
    <name evidence="7" type="ORF">ASZ90_003541</name>
</gene>
<evidence type="ECO:0000256" key="2">
    <source>
        <dbReference type="ARBA" id="ARBA00022517"/>
    </source>
</evidence>